<organism evidence="1 2">
    <name type="scientific">Streptococcus mitis</name>
    <dbReference type="NCBI Taxonomy" id="28037"/>
    <lineage>
        <taxon>Bacteria</taxon>
        <taxon>Bacillati</taxon>
        <taxon>Bacillota</taxon>
        <taxon>Bacilli</taxon>
        <taxon>Lactobacillales</taxon>
        <taxon>Streptococcaceae</taxon>
        <taxon>Streptococcus</taxon>
        <taxon>Streptococcus mitis group</taxon>
    </lineage>
</organism>
<dbReference type="PATRIC" id="fig|28037.235.peg.1942"/>
<sequence length="53" mass="6258">MNDDKMRFATEKGFVVYEKCGIIEIEKVPRFGEITLFYSDGKFIHLVKKETKK</sequence>
<reference evidence="1 2" key="1">
    <citation type="submission" date="2016-01" db="EMBL/GenBank/DDBJ databases">
        <title>Highly variable Streptococcus oralis 1 are common among viridans streptococci isolated from primates.</title>
        <authorList>
            <person name="Denapaite D."/>
            <person name="Rieger M."/>
            <person name="Koendgen S."/>
            <person name="Brueckner R."/>
            <person name="Ochigava I."/>
            <person name="Kappeler P."/>
            <person name="Maetz-Rensing K."/>
            <person name="Leendertz F."/>
        </authorList>
    </citation>
    <scope>NUCLEOTIDE SEQUENCE [LARGE SCALE GENOMIC DNA]</scope>
    <source>
        <strain evidence="1 2">M3-1</strain>
    </source>
</reference>
<proteinExistence type="predicted"/>
<name>A0A150NV91_STRMT</name>
<dbReference type="RefSeq" id="WP_164993730.1">
    <property type="nucleotide sequence ID" value="NZ_CP190759.1"/>
</dbReference>
<dbReference type="Proteomes" id="UP000075442">
    <property type="component" value="Unassembled WGS sequence"/>
</dbReference>
<accession>A0A150NV91</accession>
<gene>
    <name evidence="1" type="ORF">SMIM3I_02106</name>
</gene>
<evidence type="ECO:0000313" key="2">
    <source>
        <dbReference type="Proteomes" id="UP000075442"/>
    </source>
</evidence>
<evidence type="ECO:0000313" key="1">
    <source>
        <dbReference type="EMBL" id="KYF33358.1"/>
    </source>
</evidence>
<dbReference type="AlphaFoldDB" id="A0A150NV91"/>
<dbReference type="EMBL" id="LROU01000126">
    <property type="protein sequence ID" value="KYF33358.1"/>
    <property type="molecule type" value="Genomic_DNA"/>
</dbReference>
<comment type="caution">
    <text evidence="1">The sequence shown here is derived from an EMBL/GenBank/DDBJ whole genome shotgun (WGS) entry which is preliminary data.</text>
</comment>
<protein>
    <submittedName>
        <fullName evidence="1">Uncharacterized protein</fullName>
    </submittedName>
</protein>